<dbReference type="AlphaFoldDB" id="C9L8L7"/>
<dbReference type="NCBIfam" id="TIGR02481">
    <property type="entry name" value="hemeryth_dom"/>
    <property type="match status" value="1"/>
</dbReference>
<feature type="domain" description="Hemerythrin-like" evidence="4">
    <location>
        <begin position="25"/>
        <end position="137"/>
    </location>
</feature>
<evidence type="ECO:0000313" key="5">
    <source>
        <dbReference type="EMBL" id="EEX21709.1"/>
    </source>
</evidence>
<sequence length="153" mass="17863">MCYTIKKPLEGKKMRAEFDETLVTGNEMIDGQHKELIERINQLLESCEDGQGKVKAIKMLDYLLDYTEFHFSAEEKLQEEIQYPGIEEHKVKHAEFKNAVKELQEMLEEEEGPTEAFVAQVKKNVVDWLFDHIKGFDRSVAEYKFMASNADRL</sequence>
<dbReference type="InterPro" id="IPR012312">
    <property type="entry name" value="Hemerythrin-like"/>
</dbReference>
<evidence type="ECO:0000313" key="6">
    <source>
        <dbReference type="Proteomes" id="UP000003755"/>
    </source>
</evidence>
<dbReference type="CDD" id="cd12107">
    <property type="entry name" value="Hemerythrin"/>
    <property type="match status" value="1"/>
</dbReference>
<dbReference type="HOGENOM" id="CLU_086902_2_2_9"/>
<keyword evidence="3" id="KW-0408">Iron</keyword>
<dbReference type="STRING" id="537007.BLAHAN_05739"/>
<reference evidence="5" key="1">
    <citation type="submission" date="2009-09" db="EMBL/GenBank/DDBJ databases">
        <authorList>
            <person name="Weinstock G."/>
            <person name="Sodergren E."/>
            <person name="Clifton S."/>
            <person name="Fulton L."/>
            <person name="Fulton B."/>
            <person name="Courtney L."/>
            <person name="Fronick C."/>
            <person name="Harrison M."/>
            <person name="Strong C."/>
            <person name="Farmer C."/>
            <person name="Delahaunty K."/>
            <person name="Markovic C."/>
            <person name="Hall O."/>
            <person name="Minx P."/>
            <person name="Tomlinson C."/>
            <person name="Mitreva M."/>
            <person name="Nelson J."/>
            <person name="Hou S."/>
            <person name="Wollam A."/>
            <person name="Pepin K.H."/>
            <person name="Johnson M."/>
            <person name="Bhonagiri V."/>
            <person name="Nash W.E."/>
            <person name="Warren W."/>
            <person name="Chinwalla A."/>
            <person name="Mardis E.R."/>
            <person name="Wilson R.K."/>
        </authorList>
    </citation>
    <scope>NUCLEOTIDE SEQUENCE [LARGE SCALE GENOMIC DNA]</scope>
    <source>
        <strain evidence="5">DSM 20583</strain>
    </source>
</reference>
<dbReference type="InterPro" id="IPR012827">
    <property type="entry name" value="Hemerythrin_metal-bd"/>
</dbReference>
<evidence type="ECO:0000259" key="4">
    <source>
        <dbReference type="Pfam" id="PF01814"/>
    </source>
</evidence>
<dbReference type="Pfam" id="PF01814">
    <property type="entry name" value="Hemerythrin"/>
    <property type="match status" value="1"/>
</dbReference>
<dbReference type="InterPro" id="IPR035938">
    <property type="entry name" value="Hemerythrin-like_sf"/>
</dbReference>
<dbReference type="InterPro" id="IPR050669">
    <property type="entry name" value="Hemerythrin"/>
</dbReference>
<dbReference type="PANTHER" id="PTHR37164">
    <property type="entry name" value="BACTERIOHEMERYTHRIN"/>
    <property type="match status" value="1"/>
</dbReference>
<evidence type="ECO:0000256" key="3">
    <source>
        <dbReference type="ARBA" id="ARBA00023004"/>
    </source>
</evidence>
<keyword evidence="2" id="KW-0479">Metal-binding</keyword>
<dbReference type="eggNOG" id="COG2703">
    <property type="taxonomic scope" value="Bacteria"/>
</dbReference>
<accession>C9L8L7</accession>
<protein>
    <submittedName>
        <fullName evidence="5">Hemerythrin HHE cation binding domain protein</fullName>
    </submittedName>
</protein>
<proteinExistence type="inferred from homology"/>
<dbReference type="SUPFAM" id="SSF47188">
    <property type="entry name" value="Hemerythrin-like"/>
    <property type="match status" value="1"/>
</dbReference>
<dbReference type="PANTHER" id="PTHR37164:SF1">
    <property type="entry name" value="BACTERIOHEMERYTHRIN"/>
    <property type="match status" value="1"/>
</dbReference>
<comment type="similarity">
    <text evidence="1">Belongs to the hemerythrin family.</text>
</comment>
<dbReference type="Gene3D" id="1.20.120.50">
    <property type="entry name" value="Hemerythrin-like"/>
    <property type="match status" value="1"/>
</dbReference>
<keyword evidence="6" id="KW-1185">Reference proteome</keyword>
<comment type="caution">
    <text evidence="5">The sequence shown here is derived from an EMBL/GenBank/DDBJ whole genome shotgun (WGS) entry which is preliminary data.</text>
</comment>
<evidence type="ECO:0000256" key="2">
    <source>
        <dbReference type="ARBA" id="ARBA00022723"/>
    </source>
</evidence>
<dbReference type="Proteomes" id="UP000003755">
    <property type="component" value="Unassembled WGS sequence"/>
</dbReference>
<name>C9L8L7_BLAHA</name>
<dbReference type="GO" id="GO:0046872">
    <property type="term" value="F:metal ion binding"/>
    <property type="evidence" value="ECO:0007669"/>
    <property type="project" value="UniProtKB-KW"/>
</dbReference>
<dbReference type="NCBIfam" id="NF033749">
    <property type="entry name" value="bact_hemeryth"/>
    <property type="match status" value="1"/>
</dbReference>
<evidence type="ECO:0000256" key="1">
    <source>
        <dbReference type="ARBA" id="ARBA00010587"/>
    </source>
</evidence>
<organism evidence="5 6">
    <name type="scientific">Blautia hansenii DSM 20583</name>
    <dbReference type="NCBI Taxonomy" id="537007"/>
    <lineage>
        <taxon>Bacteria</taxon>
        <taxon>Bacillati</taxon>
        <taxon>Bacillota</taxon>
        <taxon>Clostridia</taxon>
        <taxon>Lachnospirales</taxon>
        <taxon>Lachnospiraceae</taxon>
        <taxon>Blautia</taxon>
    </lineage>
</organism>
<dbReference type="EMBL" id="ABYU02000017">
    <property type="protein sequence ID" value="EEX21709.1"/>
    <property type="molecule type" value="Genomic_DNA"/>
</dbReference>
<gene>
    <name evidence="5" type="ORF">BLAHAN_05739</name>
</gene>